<protein>
    <recommendedName>
        <fullName evidence="2">Methyltransferase small domain-containing protein</fullName>
    </recommendedName>
</protein>
<sequence>MERYVIYRFFSEGDKVLEAGTGLGITGLSILRTGARLVTYDPQVNNIHLAAQVFKANGFEDVTLIGAAVASQEGEVTLVVDRLDWDATILDRGVEFPAKETRV</sequence>
<dbReference type="SUPFAM" id="SSF53335">
    <property type="entry name" value="S-adenosyl-L-methionine-dependent methyltransferases"/>
    <property type="match status" value="1"/>
</dbReference>
<dbReference type="Gene3D" id="3.40.50.150">
    <property type="entry name" value="Vaccinia Virus protein VP39"/>
    <property type="match status" value="1"/>
</dbReference>
<evidence type="ECO:0008006" key="2">
    <source>
        <dbReference type="Google" id="ProtNLM"/>
    </source>
</evidence>
<name>A0A0F8W096_9ZZZZ</name>
<evidence type="ECO:0000313" key="1">
    <source>
        <dbReference type="EMBL" id="KKK50062.1"/>
    </source>
</evidence>
<gene>
    <name evidence="1" type="ORF">LCGC14_3128790</name>
</gene>
<dbReference type="AlphaFoldDB" id="A0A0F8W096"/>
<organism evidence="1">
    <name type="scientific">marine sediment metagenome</name>
    <dbReference type="NCBI Taxonomy" id="412755"/>
    <lineage>
        <taxon>unclassified sequences</taxon>
        <taxon>metagenomes</taxon>
        <taxon>ecological metagenomes</taxon>
    </lineage>
</organism>
<feature type="non-terminal residue" evidence="1">
    <location>
        <position position="103"/>
    </location>
</feature>
<accession>A0A0F8W096</accession>
<comment type="caution">
    <text evidence="1">The sequence shown here is derived from an EMBL/GenBank/DDBJ whole genome shotgun (WGS) entry which is preliminary data.</text>
</comment>
<reference evidence="1" key="1">
    <citation type="journal article" date="2015" name="Nature">
        <title>Complex archaea that bridge the gap between prokaryotes and eukaryotes.</title>
        <authorList>
            <person name="Spang A."/>
            <person name="Saw J.H."/>
            <person name="Jorgensen S.L."/>
            <person name="Zaremba-Niedzwiedzka K."/>
            <person name="Martijn J."/>
            <person name="Lind A.E."/>
            <person name="van Eijk R."/>
            <person name="Schleper C."/>
            <person name="Guy L."/>
            <person name="Ettema T.J."/>
        </authorList>
    </citation>
    <scope>NUCLEOTIDE SEQUENCE</scope>
</reference>
<proteinExistence type="predicted"/>
<dbReference type="EMBL" id="LAZR01068211">
    <property type="protein sequence ID" value="KKK50062.1"/>
    <property type="molecule type" value="Genomic_DNA"/>
</dbReference>
<dbReference type="InterPro" id="IPR029063">
    <property type="entry name" value="SAM-dependent_MTases_sf"/>
</dbReference>